<gene>
    <name evidence="3" type="ORF">C725_2339</name>
</gene>
<accession>M2TKX4</accession>
<dbReference type="InterPro" id="IPR032466">
    <property type="entry name" value="Metal_Hydrolase"/>
</dbReference>
<name>M2TKX4_9SPHN</name>
<comment type="caution">
    <text evidence="3">The sequence shown here is derived from an EMBL/GenBank/DDBJ whole genome shotgun (WGS) entry which is preliminary data.</text>
</comment>
<dbReference type="PROSITE" id="PS00430">
    <property type="entry name" value="TONB_DEPENDENT_REC_1"/>
    <property type="match status" value="1"/>
</dbReference>
<organism evidence="3 4">
    <name type="scientific">Pacificimonas flava</name>
    <dbReference type="NCBI Taxonomy" id="1234595"/>
    <lineage>
        <taxon>Bacteria</taxon>
        <taxon>Pseudomonadati</taxon>
        <taxon>Pseudomonadota</taxon>
        <taxon>Alphaproteobacteria</taxon>
        <taxon>Sphingomonadales</taxon>
        <taxon>Sphingosinicellaceae</taxon>
        <taxon>Pacificimonas</taxon>
    </lineage>
</organism>
<dbReference type="InterPro" id="IPR011059">
    <property type="entry name" value="Metal-dep_hydrolase_composite"/>
</dbReference>
<dbReference type="Pfam" id="PF01979">
    <property type="entry name" value="Amidohydro_1"/>
    <property type="match status" value="1"/>
</dbReference>
<proteinExistence type="predicted"/>
<feature type="signal peptide" evidence="1">
    <location>
        <begin position="1"/>
        <end position="26"/>
    </location>
</feature>
<dbReference type="RefSeq" id="WP_008603077.1">
    <property type="nucleotide sequence ID" value="NZ_AMRV01000008.1"/>
</dbReference>
<reference evidence="3 4" key="1">
    <citation type="journal article" date="2013" name="Genome Announc.">
        <title>Draft Genome Sequence of Strain JLT2015T, Belonging to the Family Sphingomonadaceae of the Alphaproteobacteria.</title>
        <authorList>
            <person name="Tang K."/>
            <person name="Liu K."/>
            <person name="Li S."/>
            <person name="Jiao N."/>
        </authorList>
    </citation>
    <scope>NUCLEOTIDE SEQUENCE [LARGE SCALE GENOMIC DNA]</scope>
    <source>
        <strain evidence="3 4">JLT2015</strain>
    </source>
</reference>
<dbReference type="Gene3D" id="3.20.20.140">
    <property type="entry name" value="Metal-dependent hydrolases"/>
    <property type="match status" value="1"/>
</dbReference>
<dbReference type="AlphaFoldDB" id="M2TKX4"/>
<keyword evidence="1" id="KW-0732">Signal</keyword>
<dbReference type="PANTHER" id="PTHR43135">
    <property type="entry name" value="ALPHA-D-RIBOSE 1-METHYLPHOSPHONATE 5-TRIPHOSPHATE DIPHOSPHATASE"/>
    <property type="match status" value="1"/>
</dbReference>
<evidence type="ECO:0000256" key="1">
    <source>
        <dbReference type="SAM" id="SignalP"/>
    </source>
</evidence>
<dbReference type="InterPro" id="IPR006680">
    <property type="entry name" value="Amidohydro-rel"/>
</dbReference>
<dbReference type="InterPro" id="IPR057744">
    <property type="entry name" value="OTAase-like"/>
</dbReference>
<dbReference type="CDD" id="cd01299">
    <property type="entry name" value="Met_dep_hydrolase_A"/>
    <property type="match status" value="1"/>
</dbReference>
<dbReference type="GO" id="GO:0016810">
    <property type="term" value="F:hydrolase activity, acting on carbon-nitrogen (but not peptide) bonds"/>
    <property type="evidence" value="ECO:0007669"/>
    <property type="project" value="InterPro"/>
</dbReference>
<evidence type="ECO:0000313" key="4">
    <source>
        <dbReference type="Proteomes" id="UP000011717"/>
    </source>
</evidence>
<dbReference type="SUPFAM" id="SSF51338">
    <property type="entry name" value="Composite domain of metallo-dependent hydrolases"/>
    <property type="match status" value="2"/>
</dbReference>
<feature type="chain" id="PRO_5004026603" evidence="1">
    <location>
        <begin position="27"/>
        <end position="427"/>
    </location>
</feature>
<dbReference type="Proteomes" id="UP000011717">
    <property type="component" value="Unassembled WGS sequence"/>
</dbReference>
<feature type="domain" description="Amidohydrolase-related" evidence="2">
    <location>
        <begin position="78"/>
        <end position="422"/>
    </location>
</feature>
<sequence length="427" mass="44953">MNRIPLFAARAVMLAATLVVARPAAAETLVVSAARLLDVRTGRYVADPQLVITDGRVVSWDGSGAPPDAEFVDLPGLTLVPGLIDMHVHLTGVADIGGYRSLGYTDAFWTVMGVPNAEATVRAGFTTVRNVGSDDFADVALRQAIDEGRIIGPRIVPAGYAIGATGGHCDNNFLPPSYQATAPGVANGPDEMKARVKWMRKYGAEVIKLCATGGVFSKGTTVGEQQLSEEEIRAAVETAHMLGLKVAAHAHGNAGIRAAILGGVDTVEHASYLDEETIRLAKEHGTALSMDIYNTEYTLAEGEKNGVLPESLAKERQVGQVQRDSFRKAVEAGAMMIFGTDAAIYPHGLNARQFRVMTEYGMTPLQAIRAATLSAAQALGREGQVGTLDPGAFGDFVAVSGDPLADVTLFESPAAVVKGGAWVVKPD</sequence>
<dbReference type="SUPFAM" id="SSF51556">
    <property type="entry name" value="Metallo-dependent hydrolases"/>
    <property type="match status" value="1"/>
</dbReference>
<dbReference type="PANTHER" id="PTHR43135:SF3">
    <property type="entry name" value="ALPHA-D-RIBOSE 1-METHYLPHOSPHONATE 5-TRIPHOSPHATE DIPHOSPHATASE"/>
    <property type="match status" value="1"/>
</dbReference>
<evidence type="ECO:0000313" key="3">
    <source>
        <dbReference type="EMBL" id="EMD82301.1"/>
    </source>
</evidence>
<keyword evidence="4" id="KW-1185">Reference proteome</keyword>
<dbReference type="InterPro" id="IPR010916">
    <property type="entry name" value="TonB_box_CS"/>
</dbReference>
<dbReference type="InterPro" id="IPR051781">
    <property type="entry name" value="Metallo-dep_Hydrolase"/>
</dbReference>
<dbReference type="Gene3D" id="2.30.40.10">
    <property type="entry name" value="Urease, subunit C, domain 1"/>
    <property type="match status" value="1"/>
</dbReference>
<evidence type="ECO:0000259" key="2">
    <source>
        <dbReference type="Pfam" id="PF01979"/>
    </source>
</evidence>
<dbReference type="EMBL" id="AMRV01000008">
    <property type="protein sequence ID" value="EMD82301.1"/>
    <property type="molecule type" value="Genomic_DNA"/>
</dbReference>
<protein>
    <submittedName>
        <fullName evidence="3">Xaa-Pro dipeptidase</fullName>
    </submittedName>
</protein>
<dbReference type="PATRIC" id="fig|1234595.3.peg.2341"/>